<dbReference type="PANTHER" id="PTHR43429">
    <property type="entry name" value="PYRIDINE NUCLEOTIDE-DISULFIDE OXIDOREDUCTASE DOMAIN-CONTAINING"/>
    <property type="match status" value="1"/>
</dbReference>
<dbReference type="RefSeq" id="WP_050351604.1">
    <property type="nucleotide sequence ID" value="NZ_CP073011.1"/>
</dbReference>
<dbReference type="Pfam" id="PF02852">
    <property type="entry name" value="Pyr_redox_dim"/>
    <property type="match status" value="1"/>
</dbReference>
<evidence type="ECO:0000313" key="9">
    <source>
        <dbReference type="EMBL" id="KNE19100.1"/>
    </source>
</evidence>
<comment type="cofactor">
    <cofactor evidence="1">
        <name>FAD</name>
        <dbReference type="ChEBI" id="CHEBI:57692"/>
    </cofactor>
</comment>
<dbReference type="InterPro" id="IPR023753">
    <property type="entry name" value="FAD/NAD-binding_dom"/>
</dbReference>
<dbReference type="Pfam" id="PF07992">
    <property type="entry name" value="Pyr_redox_2"/>
    <property type="match status" value="1"/>
</dbReference>
<protein>
    <submittedName>
        <fullName evidence="9">NADH oxidase</fullName>
    </submittedName>
</protein>
<dbReference type="NCBIfam" id="NF010037">
    <property type="entry name" value="PRK13512.1"/>
    <property type="match status" value="1"/>
</dbReference>
<dbReference type="InterPro" id="IPR004099">
    <property type="entry name" value="Pyr_nucl-diS_OxRdtase_dimer"/>
</dbReference>
<dbReference type="PRINTS" id="PR00368">
    <property type="entry name" value="FADPNR"/>
</dbReference>
<evidence type="ECO:0000256" key="2">
    <source>
        <dbReference type="ARBA" id="ARBA00009130"/>
    </source>
</evidence>
<dbReference type="GO" id="GO:0016491">
    <property type="term" value="F:oxidoreductase activity"/>
    <property type="evidence" value="ECO:0007669"/>
    <property type="project" value="UniProtKB-KW"/>
</dbReference>
<reference evidence="10" key="1">
    <citation type="submission" date="2015-07" db="EMBL/GenBank/DDBJ databases">
        <title>Fjat-10053 dsm26.</title>
        <authorList>
            <person name="Liu B."/>
            <person name="Wang J."/>
            <person name="Zhu Y."/>
            <person name="Liu G."/>
            <person name="Chen Q."/>
            <person name="Chen Z."/>
            <person name="Lan J."/>
            <person name="Che J."/>
            <person name="Ge C."/>
            <person name="Shi H."/>
            <person name="Pan Z."/>
            <person name="Liu X."/>
        </authorList>
    </citation>
    <scope>NUCLEOTIDE SEQUENCE [LARGE SCALE GENOMIC DNA]</scope>
    <source>
        <strain evidence="10">DSM 26</strain>
    </source>
</reference>
<dbReference type="InterPro" id="IPR050260">
    <property type="entry name" value="FAD-bd_OxRdtase"/>
</dbReference>
<comment type="similarity">
    <text evidence="2">Belongs to the class-III pyridine nucleotide-disulfide oxidoreductase family.</text>
</comment>
<dbReference type="InterPro" id="IPR016156">
    <property type="entry name" value="FAD/NAD-linked_Rdtase_dimer_sf"/>
</dbReference>
<keyword evidence="6" id="KW-0676">Redox-active center</keyword>
<dbReference type="PATRIC" id="fig|1473.5.peg.756"/>
<evidence type="ECO:0000313" key="10">
    <source>
        <dbReference type="Proteomes" id="UP000036780"/>
    </source>
</evidence>
<gene>
    <name evidence="9" type="ORF">AFK71_11135</name>
</gene>
<sequence length="447" mass="48937">MTQKILIVGGVGGGATVAAQIRRKNKDATIIIFDKDEYIAFSNCGMPYYLGNTVKDREQILYPKEEFAVKYGVQVRTKAEVTAIHREQKAITYLTESKQYTETYDQLILSPGATAVMPPIPGMDQTRTFSLHTIADMDEIAAYIEEQHPKSAAIVGGGFIGLEMLENLHAKELNCTLIDRSDQVMNPLDQDMAEMVHEYINEKQVHLLLNNGLKEFSNEGKTLHVASGKTVAADMTIMAVGIQPNVQLAQEAGLSIGKTGAIIVNEYMQTDDPAIYALGDAVETTDWITGEPRNIALAWPAHRQAFIIASHLHGQPIPYQGTIGSSILRLFEMTIGATGANRIELEAKGIPYKEAKIETLSNANYFPSTAKLWIKILFDAHNGRIYGGQAVGYAGADKRLAILSTAIKGRMTVFDLPELELAYAPPYSSPKDPVNILGYKAASMLAN</sequence>
<proteinExistence type="inferred from homology"/>
<evidence type="ECO:0000256" key="6">
    <source>
        <dbReference type="ARBA" id="ARBA00023284"/>
    </source>
</evidence>
<evidence type="ECO:0000256" key="4">
    <source>
        <dbReference type="ARBA" id="ARBA00022827"/>
    </source>
</evidence>
<dbReference type="PANTHER" id="PTHR43429:SF1">
    <property type="entry name" value="NAD(P)H SULFUR OXIDOREDUCTASE (COA-DEPENDENT)"/>
    <property type="match status" value="1"/>
</dbReference>
<organism evidence="9 10">
    <name type="scientific">Virgibacillus pantothenticus</name>
    <dbReference type="NCBI Taxonomy" id="1473"/>
    <lineage>
        <taxon>Bacteria</taxon>
        <taxon>Bacillati</taxon>
        <taxon>Bacillota</taxon>
        <taxon>Bacilli</taxon>
        <taxon>Bacillales</taxon>
        <taxon>Bacillaceae</taxon>
        <taxon>Virgibacillus</taxon>
    </lineage>
</organism>
<dbReference type="SUPFAM" id="SSF55424">
    <property type="entry name" value="FAD/NAD-linked reductases, dimerisation (C-terminal) domain"/>
    <property type="match status" value="1"/>
</dbReference>
<dbReference type="Gene3D" id="3.50.50.60">
    <property type="entry name" value="FAD/NAD(P)-binding domain"/>
    <property type="match status" value="2"/>
</dbReference>
<dbReference type="EMBL" id="LGTO01000007">
    <property type="protein sequence ID" value="KNE19100.1"/>
    <property type="molecule type" value="Genomic_DNA"/>
</dbReference>
<evidence type="ECO:0000259" key="7">
    <source>
        <dbReference type="Pfam" id="PF02852"/>
    </source>
</evidence>
<comment type="caution">
    <text evidence="9">The sequence shown here is derived from an EMBL/GenBank/DDBJ whole genome shotgun (WGS) entry which is preliminary data.</text>
</comment>
<evidence type="ECO:0000256" key="5">
    <source>
        <dbReference type="ARBA" id="ARBA00023002"/>
    </source>
</evidence>
<dbReference type="InterPro" id="IPR036188">
    <property type="entry name" value="FAD/NAD-bd_sf"/>
</dbReference>
<feature type="domain" description="FAD/NAD(P)-binding" evidence="8">
    <location>
        <begin position="4"/>
        <end position="305"/>
    </location>
</feature>
<dbReference type="OrthoDB" id="9792592at2"/>
<evidence type="ECO:0000259" key="8">
    <source>
        <dbReference type="Pfam" id="PF07992"/>
    </source>
</evidence>
<keyword evidence="3" id="KW-0285">Flavoprotein</keyword>
<keyword evidence="10" id="KW-1185">Reference proteome</keyword>
<dbReference type="PRINTS" id="PR00411">
    <property type="entry name" value="PNDRDTASEI"/>
</dbReference>
<evidence type="ECO:0000256" key="1">
    <source>
        <dbReference type="ARBA" id="ARBA00001974"/>
    </source>
</evidence>
<dbReference type="GeneID" id="66872127"/>
<accession>A0A0L0QKE5</accession>
<name>A0A0L0QKE5_VIRPA</name>
<dbReference type="AlphaFoldDB" id="A0A0L0QKE5"/>
<keyword evidence="5" id="KW-0560">Oxidoreductase</keyword>
<keyword evidence="4" id="KW-0274">FAD</keyword>
<evidence type="ECO:0000256" key="3">
    <source>
        <dbReference type="ARBA" id="ARBA00022630"/>
    </source>
</evidence>
<dbReference type="SUPFAM" id="SSF51905">
    <property type="entry name" value="FAD/NAD(P)-binding domain"/>
    <property type="match status" value="2"/>
</dbReference>
<dbReference type="Proteomes" id="UP000036780">
    <property type="component" value="Unassembled WGS sequence"/>
</dbReference>
<feature type="domain" description="Pyridine nucleotide-disulphide oxidoreductase dimerisation" evidence="7">
    <location>
        <begin position="331"/>
        <end position="428"/>
    </location>
</feature>